<evidence type="ECO:0000313" key="2">
    <source>
        <dbReference type="Proteomes" id="UP000663828"/>
    </source>
</evidence>
<gene>
    <name evidence="1" type="ORF">XAT740_LOCUS45588</name>
</gene>
<organism evidence="1 2">
    <name type="scientific">Adineta ricciae</name>
    <name type="common">Rotifer</name>
    <dbReference type="NCBI Taxonomy" id="249248"/>
    <lineage>
        <taxon>Eukaryota</taxon>
        <taxon>Metazoa</taxon>
        <taxon>Spiralia</taxon>
        <taxon>Gnathifera</taxon>
        <taxon>Rotifera</taxon>
        <taxon>Eurotatoria</taxon>
        <taxon>Bdelloidea</taxon>
        <taxon>Adinetida</taxon>
        <taxon>Adinetidae</taxon>
        <taxon>Adineta</taxon>
    </lineage>
</organism>
<evidence type="ECO:0000313" key="1">
    <source>
        <dbReference type="EMBL" id="CAF1581785.1"/>
    </source>
</evidence>
<dbReference type="EMBL" id="CAJNOR010005977">
    <property type="protein sequence ID" value="CAF1581785.1"/>
    <property type="molecule type" value="Genomic_DNA"/>
</dbReference>
<proteinExistence type="predicted"/>
<name>A0A815ZG29_ADIRI</name>
<dbReference type="AlphaFoldDB" id="A0A815ZG29"/>
<protein>
    <submittedName>
        <fullName evidence="1">Uncharacterized protein</fullName>
    </submittedName>
</protein>
<sequence length="117" mass="13172">MSKSSLDETPDLSIEEETLDSYSLVFDKVKQNFSTSSEISFAKHVLSPIDQNQTIIKEPASKFNPFLLLFVQDEEVLNSNEIDQIPSLNIKSNEHVNIGQGLLVEESIAVFDQDQIK</sequence>
<accession>A0A815ZG29</accession>
<keyword evidence="2" id="KW-1185">Reference proteome</keyword>
<comment type="caution">
    <text evidence="1">The sequence shown here is derived from an EMBL/GenBank/DDBJ whole genome shotgun (WGS) entry which is preliminary data.</text>
</comment>
<feature type="non-terminal residue" evidence="1">
    <location>
        <position position="1"/>
    </location>
</feature>
<dbReference type="Proteomes" id="UP000663828">
    <property type="component" value="Unassembled WGS sequence"/>
</dbReference>
<reference evidence="1" key="1">
    <citation type="submission" date="2021-02" db="EMBL/GenBank/DDBJ databases">
        <authorList>
            <person name="Nowell W R."/>
        </authorList>
    </citation>
    <scope>NUCLEOTIDE SEQUENCE</scope>
</reference>